<accession>A0A6N7XGP5</accession>
<dbReference type="PANTHER" id="PTHR35330:SF1">
    <property type="entry name" value="SIROHEME BIOSYNTHESIS PROTEIN MET8"/>
    <property type="match status" value="1"/>
</dbReference>
<dbReference type="GO" id="GO:0043115">
    <property type="term" value="F:precorrin-2 dehydrogenase activity"/>
    <property type="evidence" value="ECO:0007669"/>
    <property type="project" value="UniProtKB-EC"/>
</dbReference>
<evidence type="ECO:0000256" key="2">
    <source>
        <dbReference type="ARBA" id="ARBA00012400"/>
    </source>
</evidence>
<dbReference type="PANTHER" id="PTHR35330">
    <property type="entry name" value="SIROHEME BIOSYNTHESIS PROTEIN MET8"/>
    <property type="match status" value="1"/>
</dbReference>
<keyword evidence="8" id="KW-1185">Reference proteome</keyword>
<protein>
    <recommendedName>
        <fullName evidence="2">precorrin-2 dehydrogenase</fullName>
        <ecNumber evidence="2">1.3.1.76</ecNumber>
    </recommendedName>
</protein>
<organism evidence="7 8">
    <name type="scientific">Peptostreptococcus porci</name>
    <dbReference type="NCBI Taxonomy" id="2652282"/>
    <lineage>
        <taxon>Bacteria</taxon>
        <taxon>Bacillati</taxon>
        <taxon>Bacillota</taxon>
        <taxon>Clostridia</taxon>
        <taxon>Peptostreptococcales</taxon>
        <taxon>Peptostreptococcaceae</taxon>
        <taxon>Peptostreptococcus</taxon>
    </lineage>
</organism>
<evidence type="ECO:0000256" key="3">
    <source>
        <dbReference type="ARBA" id="ARBA00023002"/>
    </source>
</evidence>
<dbReference type="SUPFAM" id="SSF51735">
    <property type="entry name" value="NAD(P)-binding Rossmann-fold domains"/>
    <property type="match status" value="1"/>
</dbReference>
<comment type="catalytic activity">
    <reaction evidence="6">
        <text>precorrin-2 + NAD(+) = sirohydrochlorin + NADH + 2 H(+)</text>
        <dbReference type="Rhea" id="RHEA:15613"/>
        <dbReference type="ChEBI" id="CHEBI:15378"/>
        <dbReference type="ChEBI" id="CHEBI:57540"/>
        <dbReference type="ChEBI" id="CHEBI:57945"/>
        <dbReference type="ChEBI" id="CHEBI:58351"/>
        <dbReference type="ChEBI" id="CHEBI:58827"/>
        <dbReference type="EC" id="1.3.1.76"/>
    </reaction>
</comment>
<dbReference type="Proteomes" id="UP000440713">
    <property type="component" value="Unassembled WGS sequence"/>
</dbReference>
<proteinExistence type="predicted"/>
<gene>
    <name evidence="7" type="ORF">FYJ71_05225</name>
</gene>
<keyword evidence="4" id="KW-0520">NAD</keyword>
<dbReference type="EMBL" id="VUNE01000002">
    <property type="protein sequence ID" value="MST62379.1"/>
    <property type="molecule type" value="Genomic_DNA"/>
</dbReference>
<keyword evidence="5" id="KW-0627">Porphyrin biosynthesis</keyword>
<dbReference type="EC" id="1.3.1.76" evidence="2"/>
<dbReference type="Gene3D" id="3.40.50.720">
    <property type="entry name" value="NAD(P)-binding Rossmann-like Domain"/>
    <property type="match status" value="1"/>
</dbReference>
<dbReference type="GO" id="GO:0004325">
    <property type="term" value="F:ferrochelatase activity"/>
    <property type="evidence" value="ECO:0007669"/>
    <property type="project" value="InterPro"/>
</dbReference>
<dbReference type="InterPro" id="IPR028161">
    <property type="entry name" value="Met8-like"/>
</dbReference>
<evidence type="ECO:0000256" key="5">
    <source>
        <dbReference type="ARBA" id="ARBA00023244"/>
    </source>
</evidence>
<dbReference type="InterPro" id="IPR036291">
    <property type="entry name" value="NAD(P)-bd_dom_sf"/>
</dbReference>
<dbReference type="GO" id="GO:0019354">
    <property type="term" value="P:siroheme biosynthetic process"/>
    <property type="evidence" value="ECO:0007669"/>
    <property type="project" value="UniProtKB-UniPathway"/>
</dbReference>
<evidence type="ECO:0000313" key="7">
    <source>
        <dbReference type="EMBL" id="MST62379.1"/>
    </source>
</evidence>
<comment type="pathway">
    <text evidence="1">Porphyrin-containing compound metabolism; siroheme biosynthesis; sirohydrochlorin from precorrin-2: step 1/1.</text>
</comment>
<keyword evidence="3" id="KW-0560">Oxidoreductase</keyword>
<dbReference type="Pfam" id="PF13241">
    <property type="entry name" value="NAD_binding_7"/>
    <property type="match status" value="1"/>
</dbReference>
<dbReference type="AlphaFoldDB" id="A0A6N7XGP5"/>
<reference evidence="7 8" key="1">
    <citation type="submission" date="2019-08" db="EMBL/GenBank/DDBJ databases">
        <title>In-depth cultivation of the pig gut microbiome towards novel bacterial diversity and tailored functional studies.</title>
        <authorList>
            <person name="Wylensek D."/>
            <person name="Hitch T.C.A."/>
            <person name="Clavel T."/>
        </authorList>
    </citation>
    <scope>NUCLEOTIDE SEQUENCE [LARGE SCALE GENOMIC DNA]</scope>
    <source>
        <strain evidence="7 8">WCA-SAB-591-4A-A</strain>
    </source>
</reference>
<dbReference type="UniPathway" id="UPA00262">
    <property type="reaction ID" value="UER00222"/>
</dbReference>
<evidence type="ECO:0000313" key="8">
    <source>
        <dbReference type="Proteomes" id="UP000440713"/>
    </source>
</evidence>
<dbReference type="NCBIfam" id="TIGR01470">
    <property type="entry name" value="cysG_Nterm"/>
    <property type="match status" value="1"/>
</dbReference>
<evidence type="ECO:0000256" key="4">
    <source>
        <dbReference type="ARBA" id="ARBA00023027"/>
    </source>
</evidence>
<evidence type="ECO:0000256" key="1">
    <source>
        <dbReference type="ARBA" id="ARBA00005010"/>
    </source>
</evidence>
<dbReference type="InterPro" id="IPR006367">
    <property type="entry name" value="Sirohaem_synthase_N"/>
</dbReference>
<name>A0A6N7XGP5_9FIRM</name>
<comment type="caution">
    <text evidence="7">The sequence shown here is derived from an EMBL/GenBank/DDBJ whole genome shotgun (WGS) entry which is preliminary data.</text>
</comment>
<dbReference type="RefSeq" id="WP_154537770.1">
    <property type="nucleotide sequence ID" value="NZ_VUNE01000002.1"/>
</dbReference>
<sequence>MKMFFPMMIDIEQMKVLIVGGGKIAYRKYNNVAMYANNITIVAKSFNESFLKEEFLKDNNNVKLLEKGFELSDLDGYDMVYAATDDRALNMAISEHCHSKKILVNSVDNHENSSFINMGIFDCEIDDEKVLIGVSCQGKNPKLVKAIKYQLEEYFASRREKR</sequence>
<evidence type="ECO:0000256" key="6">
    <source>
        <dbReference type="ARBA" id="ARBA00047561"/>
    </source>
</evidence>